<feature type="transmembrane region" description="Helical" evidence="9">
    <location>
        <begin position="50"/>
        <end position="69"/>
    </location>
</feature>
<comment type="caution">
    <text evidence="9">Lacks conserved residue(s) required for the propagation of feature annotation.</text>
</comment>
<sequence>MKWGLVIAGLGDLSRPAENLSILQTLSLTATGVIWSRYSTQIIPVNYNLMAVNLFVGAIGLIQCSRIFMYRQTDEYKQKQLLQKST</sequence>
<comment type="similarity">
    <text evidence="2 9">Belongs to the mitochondrial pyruvate carrier (MPC) (TC 2.A.105) family.</text>
</comment>
<reference evidence="10" key="1">
    <citation type="submission" date="2020-05" db="EMBL/GenBank/DDBJ databases">
        <title>Phylogenomic resolution of chytrid fungi.</title>
        <authorList>
            <person name="Stajich J.E."/>
            <person name="Amses K."/>
            <person name="Simmons R."/>
            <person name="Seto K."/>
            <person name="Myers J."/>
            <person name="Bonds A."/>
            <person name="Quandt C.A."/>
            <person name="Barry K."/>
            <person name="Liu P."/>
            <person name="Grigoriev I."/>
            <person name="Longcore J.E."/>
            <person name="James T.Y."/>
        </authorList>
    </citation>
    <scope>NUCLEOTIDE SEQUENCE</scope>
    <source>
        <strain evidence="10">JEL0476</strain>
    </source>
</reference>
<keyword evidence="10" id="KW-0670">Pyruvate</keyword>
<keyword evidence="4 9" id="KW-0812">Transmembrane</keyword>
<keyword evidence="3 9" id="KW-0813">Transport</keyword>
<evidence type="ECO:0000256" key="5">
    <source>
        <dbReference type="ARBA" id="ARBA00022792"/>
    </source>
</evidence>
<keyword evidence="5 9" id="KW-0999">Mitochondrion inner membrane</keyword>
<comment type="function">
    <text evidence="9">Mediates the uptake of pyruvate into mitochondria.</text>
</comment>
<comment type="caution">
    <text evidence="10">The sequence shown here is derived from an EMBL/GenBank/DDBJ whole genome shotgun (WGS) entry which is preliminary data.</text>
</comment>
<evidence type="ECO:0000313" key="10">
    <source>
        <dbReference type="EMBL" id="KAJ3223118.1"/>
    </source>
</evidence>
<proteinExistence type="inferred from homology"/>
<accession>A0AAD5U3E5</accession>
<dbReference type="AlphaFoldDB" id="A0AAD5U3E5"/>
<evidence type="ECO:0000256" key="8">
    <source>
        <dbReference type="ARBA" id="ARBA00023136"/>
    </source>
</evidence>
<evidence type="ECO:0000256" key="7">
    <source>
        <dbReference type="ARBA" id="ARBA00023128"/>
    </source>
</evidence>
<name>A0AAD5U3E5_9FUNG</name>
<evidence type="ECO:0000256" key="6">
    <source>
        <dbReference type="ARBA" id="ARBA00022989"/>
    </source>
</evidence>
<dbReference type="Pfam" id="PF03650">
    <property type="entry name" value="MPC"/>
    <property type="match status" value="1"/>
</dbReference>
<keyword evidence="11" id="KW-1185">Reference proteome</keyword>
<comment type="subcellular location">
    <subcellularLocation>
        <location evidence="1 9">Mitochondrion inner membrane</location>
        <topology evidence="1 9">Multi-pass membrane protein</topology>
    </subcellularLocation>
</comment>
<evidence type="ECO:0000256" key="4">
    <source>
        <dbReference type="ARBA" id="ARBA00022692"/>
    </source>
</evidence>
<dbReference type="EMBL" id="JADGJW010000143">
    <property type="protein sequence ID" value="KAJ3223118.1"/>
    <property type="molecule type" value="Genomic_DNA"/>
</dbReference>
<keyword evidence="6 9" id="KW-1133">Transmembrane helix</keyword>
<evidence type="ECO:0000256" key="3">
    <source>
        <dbReference type="ARBA" id="ARBA00022448"/>
    </source>
</evidence>
<keyword evidence="8 9" id="KW-0472">Membrane</keyword>
<dbReference type="InterPro" id="IPR005336">
    <property type="entry name" value="MPC"/>
</dbReference>
<keyword evidence="7 9" id="KW-0496">Mitochondrion</keyword>
<evidence type="ECO:0000256" key="1">
    <source>
        <dbReference type="ARBA" id="ARBA00004448"/>
    </source>
</evidence>
<evidence type="ECO:0000256" key="2">
    <source>
        <dbReference type="ARBA" id="ARBA00006416"/>
    </source>
</evidence>
<organism evidence="10 11">
    <name type="scientific">Clydaea vesicula</name>
    <dbReference type="NCBI Taxonomy" id="447962"/>
    <lineage>
        <taxon>Eukaryota</taxon>
        <taxon>Fungi</taxon>
        <taxon>Fungi incertae sedis</taxon>
        <taxon>Chytridiomycota</taxon>
        <taxon>Chytridiomycota incertae sedis</taxon>
        <taxon>Chytridiomycetes</taxon>
        <taxon>Lobulomycetales</taxon>
        <taxon>Lobulomycetaceae</taxon>
        <taxon>Clydaea</taxon>
    </lineage>
</organism>
<gene>
    <name evidence="10" type="primary">MPC2</name>
    <name evidence="10" type="ORF">HK099_001519</name>
</gene>
<dbReference type="GO" id="GO:0006850">
    <property type="term" value="P:pyruvate import into mitochondria"/>
    <property type="evidence" value="ECO:0007669"/>
    <property type="project" value="InterPro"/>
</dbReference>
<dbReference type="GO" id="GO:0005743">
    <property type="term" value="C:mitochondrial inner membrane"/>
    <property type="evidence" value="ECO:0007669"/>
    <property type="project" value="UniProtKB-SubCell"/>
</dbReference>
<evidence type="ECO:0000256" key="9">
    <source>
        <dbReference type="RuleBase" id="RU363100"/>
    </source>
</evidence>
<evidence type="ECO:0000313" key="11">
    <source>
        <dbReference type="Proteomes" id="UP001211065"/>
    </source>
</evidence>
<protein>
    <recommendedName>
        <fullName evidence="9">Mitochondrial pyruvate carrier</fullName>
    </recommendedName>
</protein>
<dbReference type="Proteomes" id="UP001211065">
    <property type="component" value="Unassembled WGS sequence"/>
</dbReference>